<evidence type="ECO:0000256" key="13">
    <source>
        <dbReference type="ARBA" id="ARBA00047833"/>
    </source>
</evidence>
<dbReference type="GO" id="GO:0008360">
    <property type="term" value="P:regulation of cell shape"/>
    <property type="evidence" value="ECO:0007669"/>
    <property type="project" value="UniProtKB-KW"/>
</dbReference>
<dbReference type="GO" id="GO:0051301">
    <property type="term" value="P:cell division"/>
    <property type="evidence" value="ECO:0007669"/>
    <property type="project" value="UniProtKB-KW"/>
</dbReference>
<dbReference type="HAMAP" id="MF_00046">
    <property type="entry name" value="MurC"/>
    <property type="match status" value="1"/>
</dbReference>
<gene>
    <name evidence="14 19" type="primary">murC</name>
    <name evidence="19" type="ORF">WOSG25_070600</name>
</gene>
<dbReference type="SUPFAM" id="SSF53623">
    <property type="entry name" value="MurD-like peptide ligases, catalytic domain"/>
    <property type="match status" value="1"/>
</dbReference>
<accession>A0A069CV14</accession>
<dbReference type="Pfam" id="PF01225">
    <property type="entry name" value="Mur_ligase"/>
    <property type="match status" value="1"/>
</dbReference>
<dbReference type="STRING" id="1329250.WOSG25_070600"/>
<dbReference type="Pfam" id="PF02875">
    <property type="entry name" value="Mur_ligase_C"/>
    <property type="match status" value="1"/>
</dbReference>
<keyword evidence="20" id="KW-1185">Reference proteome</keyword>
<dbReference type="Gene3D" id="3.40.1190.10">
    <property type="entry name" value="Mur-like, catalytic domain"/>
    <property type="match status" value="1"/>
</dbReference>
<dbReference type="InterPro" id="IPR013221">
    <property type="entry name" value="Mur_ligase_cen"/>
</dbReference>
<evidence type="ECO:0000256" key="9">
    <source>
        <dbReference type="ARBA" id="ARBA00022960"/>
    </source>
</evidence>
<evidence type="ECO:0000256" key="3">
    <source>
        <dbReference type="ARBA" id="ARBA00012211"/>
    </source>
</evidence>
<dbReference type="Pfam" id="PF08245">
    <property type="entry name" value="Mur_ligase_M"/>
    <property type="match status" value="1"/>
</dbReference>
<comment type="catalytic activity">
    <reaction evidence="13 14">
        <text>UDP-N-acetyl-alpha-D-muramate + L-alanine + ATP = UDP-N-acetyl-alpha-D-muramoyl-L-alanine + ADP + phosphate + H(+)</text>
        <dbReference type="Rhea" id="RHEA:23372"/>
        <dbReference type="ChEBI" id="CHEBI:15378"/>
        <dbReference type="ChEBI" id="CHEBI:30616"/>
        <dbReference type="ChEBI" id="CHEBI:43474"/>
        <dbReference type="ChEBI" id="CHEBI:57972"/>
        <dbReference type="ChEBI" id="CHEBI:70757"/>
        <dbReference type="ChEBI" id="CHEBI:83898"/>
        <dbReference type="ChEBI" id="CHEBI:456216"/>
        <dbReference type="EC" id="6.3.2.8"/>
    </reaction>
</comment>
<keyword evidence="6 14" id="KW-0132">Cell division</keyword>
<dbReference type="GO" id="GO:0009252">
    <property type="term" value="P:peptidoglycan biosynthetic process"/>
    <property type="evidence" value="ECO:0007669"/>
    <property type="project" value="UniProtKB-UniRule"/>
</dbReference>
<feature type="domain" description="Mur ligase central" evidence="18">
    <location>
        <begin position="126"/>
        <end position="298"/>
    </location>
</feature>
<keyword evidence="15" id="KW-0472">Membrane</keyword>
<feature type="transmembrane region" description="Helical" evidence="15">
    <location>
        <begin position="20"/>
        <end position="39"/>
    </location>
</feature>
<keyword evidence="11 14" id="KW-0131">Cell cycle</keyword>
<evidence type="ECO:0000256" key="8">
    <source>
        <dbReference type="ARBA" id="ARBA00022840"/>
    </source>
</evidence>
<keyword evidence="7 14" id="KW-0547">Nucleotide-binding</keyword>
<dbReference type="InterPro" id="IPR050061">
    <property type="entry name" value="MurCDEF_pg_biosynth"/>
</dbReference>
<comment type="function">
    <text evidence="14">Cell wall formation.</text>
</comment>
<dbReference type="PANTHER" id="PTHR43445:SF3">
    <property type="entry name" value="UDP-N-ACETYLMURAMATE--L-ALANINE LIGASE"/>
    <property type="match status" value="1"/>
</dbReference>
<dbReference type="SUPFAM" id="SSF53244">
    <property type="entry name" value="MurD-like peptide ligases, peptide-binding domain"/>
    <property type="match status" value="1"/>
</dbReference>
<sequence>MNKVIAVRLKDKDKKMDKDVSYYFIGIKGSGMSALALILHDQGYQVSGSDIDEYTFTQKPLKAAGITMYSFSADNIKPGMTIIRGNAFTDDQVEVAAALDLGNQVTLLTYPEMVEKLIQQYTAIGVAGAHGKTSTTGLLAHVLSGIAPTSYLIGDGTGKGIPDARFFIFEADEYRRHFADYTPDYAIMTNIDFDHPDYFSGLDDVRLAFEEFGSKVKKGILAWGDDAELRLLAKDIDVPVYFYGVNPDTDDFYVKDVKRTTAGSSFTVYYHDEELGRFTVPLFGRHGILNSLATIAIAYMEEVDMDLVRKELLSFKGVKRRFTEKQIGPVTIIDDYAHHPSEITATIDAARQKYPDRELVAVFQPHTFSRTIAYLEDFAKALNLADRVYLTDIFASAREKAGNISSADLGSKIAKFDGIVSPTDVAPLLDHEDGVFIFMGAGDLQNTEFAYEKLLANTQSNLQ</sequence>
<evidence type="ECO:0000256" key="11">
    <source>
        <dbReference type="ARBA" id="ARBA00023306"/>
    </source>
</evidence>
<dbReference type="Proteomes" id="UP000030643">
    <property type="component" value="Unassembled WGS sequence"/>
</dbReference>
<evidence type="ECO:0000259" key="16">
    <source>
        <dbReference type="Pfam" id="PF01225"/>
    </source>
</evidence>
<proteinExistence type="inferred from homology"/>
<dbReference type="GO" id="GO:0005737">
    <property type="term" value="C:cytoplasm"/>
    <property type="evidence" value="ECO:0007669"/>
    <property type="project" value="UniProtKB-SubCell"/>
</dbReference>
<reference evidence="20" key="1">
    <citation type="journal article" date="2014" name="Genome Announc.">
        <title>Draft genome sequence of Weissella oryzae SG25T, isolated from fermented rice grains.</title>
        <authorList>
            <person name="Tanizawa Y."/>
            <person name="Fujisawa T."/>
            <person name="Mochizuki T."/>
            <person name="Kaminuma E."/>
            <person name="Suzuki Y."/>
            <person name="Nakamura Y."/>
            <person name="Tohno M."/>
        </authorList>
    </citation>
    <scope>NUCLEOTIDE SEQUENCE [LARGE SCALE GENOMIC DNA]</scope>
    <source>
        <strain evidence="20">DSM 25784 / JCM 18191 / LMG 30913 / SG25</strain>
    </source>
</reference>
<feature type="domain" description="Mur ligase C-terminal" evidence="17">
    <location>
        <begin position="320"/>
        <end position="414"/>
    </location>
</feature>
<dbReference type="GO" id="GO:0008763">
    <property type="term" value="F:UDP-N-acetylmuramate-L-alanine ligase activity"/>
    <property type="evidence" value="ECO:0007669"/>
    <property type="project" value="UniProtKB-UniRule"/>
</dbReference>
<keyword evidence="9 14" id="KW-0133">Cell shape</keyword>
<evidence type="ECO:0000256" key="5">
    <source>
        <dbReference type="ARBA" id="ARBA00022598"/>
    </source>
</evidence>
<keyword evidence="4 14" id="KW-0963">Cytoplasm</keyword>
<dbReference type="InterPro" id="IPR000713">
    <property type="entry name" value="Mur_ligase_N"/>
</dbReference>
<keyword evidence="8 14" id="KW-0067">ATP-binding</keyword>
<feature type="domain" description="Mur ligase N-terminal catalytic" evidence="16">
    <location>
        <begin position="22"/>
        <end position="121"/>
    </location>
</feature>
<evidence type="ECO:0000313" key="20">
    <source>
        <dbReference type="Proteomes" id="UP000030643"/>
    </source>
</evidence>
<dbReference type="AlphaFoldDB" id="A0A069CV14"/>
<evidence type="ECO:0000256" key="10">
    <source>
        <dbReference type="ARBA" id="ARBA00022984"/>
    </source>
</evidence>
<comment type="pathway">
    <text evidence="2 14">Cell wall biogenesis; peptidoglycan biosynthesis.</text>
</comment>
<keyword evidence="15" id="KW-0812">Transmembrane</keyword>
<evidence type="ECO:0000259" key="18">
    <source>
        <dbReference type="Pfam" id="PF08245"/>
    </source>
</evidence>
<evidence type="ECO:0000256" key="7">
    <source>
        <dbReference type="ARBA" id="ARBA00022741"/>
    </source>
</evidence>
<evidence type="ECO:0000259" key="17">
    <source>
        <dbReference type="Pfam" id="PF02875"/>
    </source>
</evidence>
<feature type="binding site" evidence="14">
    <location>
        <begin position="128"/>
        <end position="134"/>
    </location>
    <ligand>
        <name>ATP</name>
        <dbReference type="ChEBI" id="CHEBI:30616"/>
    </ligand>
</feature>
<evidence type="ECO:0000256" key="1">
    <source>
        <dbReference type="ARBA" id="ARBA00004496"/>
    </source>
</evidence>
<comment type="similarity">
    <text evidence="14">Belongs to the MurCDEF family.</text>
</comment>
<keyword evidence="15" id="KW-1133">Transmembrane helix</keyword>
<dbReference type="PANTHER" id="PTHR43445">
    <property type="entry name" value="UDP-N-ACETYLMURAMATE--L-ALANINE LIGASE-RELATED"/>
    <property type="match status" value="1"/>
</dbReference>
<evidence type="ECO:0000256" key="12">
    <source>
        <dbReference type="ARBA" id="ARBA00023316"/>
    </source>
</evidence>
<dbReference type="eggNOG" id="COG0773">
    <property type="taxonomic scope" value="Bacteria"/>
</dbReference>
<dbReference type="InterPro" id="IPR036565">
    <property type="entry name" value="Mur-like_cat_sf"/>
</dbReference>
<evidence type="ECO:0000256" key="6">
    <source>
        <dbReference type="ARBA" id="ARBA00022618"/>
    </source>
</evidence>
<evidence type="ECO:0000313" key="19">
    <source>
        <dbReference type="EMBL" id="GAK31083.1"/>
    </source>
</evidence>
<name>A0A069CV14_WEIOS</name>
<keyword evidence="12 14" id="KW-0961">Cell wall biogenesis/degradation</keyword>
<dbReference type="GO" id="GO:0005524">
    <property type="term" value="F:ATP binding"/>
    <property type="evidence" value="ECO:0007669"/>
    <property type="project" value="UniProtKB-UniRule"/>
</dbReference>
<dbReference type="InterPro" id="IPR004101">
    <property type="entry name" value="Mur_ligase_C"/>
</dbReference>
<dbReference type="Gene3D" id="3.40.50.720">
    <property type="entry name" value="NAD(P)-binding Rossmann-like Domain"/>
    <property type="match status" value="1"/>
</dbReference>
<dbReference type="SUPFAM" id="SSF51984">
    <property type="entry name" value="MurCD N-terminal domain"/>
    <property type="match status" value="1"/>
</dbReference>
<evidence type="ECO:0000256" key="14">
    <source>
        <dbReference type="HAMAP-Rule" id="MF_00046"/>
    </source>
</evidence>
<dbReference type="InterPro" id="IPR036615">
    <property type="entry name" value="Mur_ligase_C_dom_sf"/>
</dbReference>
<keyword evidence="5 14" id="KW-0436">Ligase</keyword>
<dbReference type="EMBL" id="DF820490">
    <property type="protein sequence ID" value="GAK31083.1"/>
    <property type="molecule type" value="Genomic_DNA"/>
</dbReference>
<organism evidence="19 20">
    <name type="scientific">Weissella oryzae (strain DSM 25784 / JCM 18191 / LMG 30913 / SG25)</name>
    <dbReference type="NCBI Taxonomy" id="1329250"/>
    <lineage>
        <taxon>Bacteria</taxon>
        <taxon>Bacillati</taxon>
        <taxon>Bacillota</taxon>
        <taxon>Bacilli</taxon>
        <taxon>Lactobacillales</taxon>
        <taxon>Lactobacillaceae</taxon>
        <taxon>Weissella</taxon>
    </lineage>
</organism>
<comment type="subcellular location">
    <subcellularLocation>
        <location evidence="1 14">Cytoplasm</location>
    </subcellularLocation>
</comment>
<dbReference type="Gene3D" id="3.90.190.20">
    <property type="entry name" value="Mur ligase, C-terminal domain"/>
    <property type="match status" value="1"/>
</dbReference>
<dbReference type="GO" id="GO:0071555">
    <property type="term" value="P:cell wall organization"/>
    <property type="evidence" value="ECO:0007669"/>
    <property type="project" value="UniProtKB-KW"/>
</dbReference>
<evidence type="ECO:0000256" key="2">
    <source>
        <dbReference type="ARBA" id="ARBA00004752"/>
    </source>
</evidence>
<dbReference type="NCBIfam" id="TIGR01082">
    <property type="entry name" value="murC"/>
    <property type="match status" value="1"/>
</dbReference>
<dbReference type="UniPathway" id="UPA00219"/>
<protein>
    <recommendedName>
        <fullName evidence="3 14">UDP-N-acetylmuramate--L-alanine ligase</fullName>
        <ecNumber evidence="3 14">6.3.2.8</ecNumber>
    </recommendedName>
    <alternativeName>
        <fullName evidence="14">UDP-N-acetylmuramoyl-L-alanine synthetase</fullName>
    </alternativeName>
</protein>
<keyword evidence="10 14" id="KW-0573">Peptidoglycan synthesis</keyword>
<evidence type="ECO:0000256" key="15">
    <source>
        <dbReference type="SAM" id="Phobius"/>
    </source>
</evidence>
<dbReference type="EC" id="6.3.2.8" evidence="3 14"/>
<evidence type="ECO:0000256" key="4">
    <source>
        <dbReference type="ARBA" id="ARBA00022490"/>
    </source>
</evidence>
<dbReference type="InterPro" id="IPR005758">
    <property type="entry name" value="UDP-N-AcMur_Ala_ligase_MurC"/>
</dbReference>